<sequence>MRIILLRIDRHPNPVPVAEHADSPPPNLGGLLFLDASDHLVAQRYDASDGSFYLIRPDQHVCARWRQVNLALIEQALLRACGINHSV</sequence>
<gene>
    <name evidence="1" type="ORF">E2I14_17475</name>
</gene>
<protein>
    <submittedName>
        <fullName evidence="1">Uncharacterized protein</fullName>
    </submittedName>
</protein>
<organism evidence="1 2">
    <name type="scientific">Sapientia aquatica</name>
    <dbReference type="NCBI Taxonomy" id="1549640"/>
    <lineage>
        <taxon>Bacteria</taxon>
        <taxon>Pseudomonadati</taxon>
        <taxon>Pseudomonadota</taxon>
        <taxon>Betaproteobacteria</taxon>
        <taxon>Burkholderiales</taxon>
        <taxon>Oxalobacteraceae</taxon>
        <taxon>Sapientia</taxon>
    </lineage>
</organism>
<evidence type="ECO:0000313" key="1">
    <source>
        <dbReference type="EMBL" id="TDK61184.1"/>
    </source>
</evidence>
<dbReference type="RefSeq" id="WP_133330920.1">
    <property type="nucleotide sequence ID" value="NZ_SMYL01000014.1"/>
</dbReference>
<dbReference type="AlphaFoldDB" id="A0A4R5VR89"/>
<evidence type="ECO:0000313" key="2">
    <source>
        <dbReference type="Proteomes" id="UP000294829"/>
    </source>
</evidence>
<name>A0A4R5VR89_9BURK</name>
<dbReference type="Gene3D" id="3.40.30.120">
    <property type="match status" value="1"/>
</dbReference>
<reference evidence="1 2" key="1">
    <citation type="submission" date="2019-03" db="EMBL/GenBank/DDBJ databases">
        <title>Sapientia aquatica gen. nov., sp. nov., isolated from a crater lake.</title>
        <authorList>
            <person name="Felfoldi T."/>
            <person name="Szabo A."/>
            <person name="Toth E."/>
            <person name="Schumann P."/>
            <person name="Keki Z."/>
            <person name="Marialigeti K."/>
            <person name="Mathe I."/>
        </authorList>
    </citation>
    <scope>NUCLEOTIDE SEQUENCE [LARGE SCALE GENOMIC DNA]</scope>
    <source>
        <strain evidence="1 2">SA-152</strain>
    </source>
</reference>
<comment type="caution">
    <text evidence="1">The sequence shown here is derived from an EMBL/GenBank/DDBJ whole genome shotgun (WGS) entry which is preliminary data.</text>
</comment>
<accession>A0A4R5VR89</accession>
<proteinExistence type="predicted"/>
<dbReference type="Proteomes" id="UP000294829">
    <property type="component" value="Unassembled WGS sequence"/>
</dbReference>
<dbReference type="OrthoDB" id="3443359at2"/>
<keyword evidence="2" id="KW-1185">Reference proteome</keyword>
<dbReference type="EMBL" id="SMYL01000014">
    <property type="protein sequence ID" value="TDK61184.1"/>
    <property type="molecule type" value="Genomic_DNA"/>
</dbReference>